<dbReference type="Proteomes" id="UP000655868">
    <property type="component" value="Unassembled WGS sequence"/>
</dbReference>
<evidence type="ECO:0000259" key="1">
    <source>
        <dbReference type="PROSITE" id="PS50943"/>
    </source>
</evidence>
<dbReference type="AlphaFoldDB" id="A0A934NT68"/>
<protein>
    <submittedName>
        <fullName evidence="2">Helix-turn-helix transcriptional regulator</fullName>
    </submittedName>
</protein>
<dbReference type="Gene3D" id="1.10.260.40">
    <property type="entry name" value="lambda repressor-like DNA-binding domains"/>
    <property type="match status" value="1"/>
</dbReference>
<dbReference type="GO" id="GO:0003677">
    <property type="term" value="F:DNA binding"/>
    <property type="evidence" value="ECO:0007669"/>
    <property type="project" value="InterPro"/>
</dbReference>
<proteinExistence type="predicted"/>
<accession>A0A934NT68</accession>
<dbReference type="SUPFAM" id="SSF47413">
    <property type="entry name" value="lambda repressor-like DNA-binding domains"/>
    <property type="match status" value="1"/>
</dbReference>
<dbReference type="EMBL" id="JAEMNV010000005">
    <property type="protein sequence ID" value="MBJ8340730.1"/>
    <property type="molecule type" value="Genomic_DNA"/>
</dbReference>
<name>A0A934NT68_9NOCA</name>
<comment type="caution">
    <text evidence="2">The sequence shown here is derived from an EMBL/GenBank/DDBJ whole genome shotgun (WGS) entry which is preliminary data.</text>
</comment>
<organism evidence="2 3">
    <name type="scientific">Antrihabitans stalagmiti</name>
    <dbReference type="NCBI Taxonomy" id="2799499"/>
    <lineage>
        <taxon>Bacteria</taxon>
        <taxon>Bacillati</taxon>
        <taxon>Actinomycetota</taxon>
        <taxon>Actinomycetes</taxon>
        <taxon>Mycobacteriales</taxon>
        <taxon>Nocardiaceae</taxon>
        <taxon>Antrihabitans</taxon>
    </lineage>
</organism>
<gene>
    <name evidence="2" type="ORF">JGU71_17700</name>
</gene>
<dbReference type="PROSITE" id="PS50943">
    <property type="entry name" value="HTH_CROC1"/>
    <property type="match status" value="1"/>
</dbReference>
<sequence length="112" mass="12228">MPSGKRLAGREQAAIVENIRSEMVRAKKMTQSELARLAGLPETTLSKIMNGDSVLDVEQTSAIAAVFGLTMWELAMPPALRTDRGIAGRLRRAAARHREEVDVDKSARDLGL</sequence>
<keyword evidence="3" id="KW-1185">Reference proteome</keyword>
<dbReference type="SMART" id="SM00530">
    <property type="entry name" value="HTH_XRE"/>
    <property type="match status" value="1"/>
</dbReference>
<dbReference type="InterPro" id="IPR010982">
    <property type="entry name" value="Lambda_DNA-bd_dom_sf"/>
</dbReference>
<reference evidence="2" key="1">
    <citation type="submission" date="2020-12" db="EMBL/GenBank/DDBJ databases">
        <title>Antrihabitans popcorni sp. nov. and Antrihabitans auranticaus sp. nov., isolated from a larva cave.</title>
        <authorList>
            <person name="Lee S.D."/>
            <person name="Kim I.S."/>
        </authorList>
    </citation>
    <scope>NUCLEOTIDE SEQUENCE</scope>
    <source>
        <strain evidence="2">YC3-6</strain>
    </source>
</reference>
<dbReference type="CDD" id="cd00093">
    <property type="entry name" value="HTH_XRE"/>
    <property type="match status" value="1"/>
</dbReference>
<evidence type="ECO:0000313" key="2">
    <source>
        <dbReference type="EMBL" id="MBJ8340730.1"/>
    </source>
</evidence>
<dbReference type="InterPro" id="IPR001387">
    <property type="entry name" value="Cro/C1-type_HTH"/>
</dbReference>
<dbReference type="RefSeq" id="WP_199705594.1">
    <property type="nucleotide sequence ID" value="NZ_JAEMNV010000005.1"/>
</dbReference>
<dbReference type="Pfam" id="PF01381">
    <property type="entry name" value="HTH_3"/>
    <property type="match status" value="1"/>
</dbReference>
<feature type="domain" description="HTH cro/C1-type" evidence="1">
    <location>
        <begin position="26"/>
        <end position="74"/>
    </location>
</feature>
<evidence type="ECO:0000313" key="3">
    <source>
        <dbReference type="Proteomes" id="UP000655868"/>
    </source>
</evidence>